<sequence length="64" mass="7546">MWHFFEKSSPDQLIHLKLSANGSSDPRKQTISGLKLHLSKFHETEHEQYLKRQLEIDKLKSEAK</sequence>
<name>A0ABD2MQZ1_9CUCU</name>
<keyword evidence="2" id="KW-1185">Reference proteome</keyword>
<dbReference type="EMBL" id="JABFTP020000021">
    <property type="protein sequence ID" value="KAL3268669.1"/>
    <property type="molecule type" value="Genomic_DNA"/>
</dbReference>
<proteinExistence type="predicted"/>
<reference evidence="1 2" key="1">
    <citation type="journal article" date="2021" name="BMC Biol.">
        <title>Horizontally acquired antibacterial genes associated with adaptive radiation of ladybird beetles.</title>
        <authorList>
            <person name="Li H.S."/>
            <person name="Tang X.F."/>
            <person name="Huang Y.H."/>
            <person name="Xu Z.Y."/>
            <person name="Chen M.L."/>
            <person name="Du X.Y."/>
            <person name="Qiu B.Y."/>
            <person name="Chen P.T."/>
            <person name="Zhang W."/>
            <person name="Slipinski A."/>
            <person name="Escalona H.E."/>
            <person name="Waterhouse R.M."/>
            <person name="Zwick A."/>
            <person name="Pang H."/>
        </authorList>
    </citation>
    <scope>NUCLEOTIDE SEQUENCE [LARGE SCALE GENOMIC DNA]</scope>
    <source>
        <strain evidence="1">SYSU2018</strain>
    </source>
</reference>
<dbReference type="Proteomes" id="UP001516400">
    <property type="component" value="Unassembled WGS sequence"/>
</dbReference>
<gene>
    <name evidence="1" type="ORF">HHI36_007772</name>
</gene>
<organism evidence="1 2">
    <name type="scientific">Cryptolaemus montrouzieri</name>
    <dbReference type="NCBI Taxonomy" id="559131"/>
    <lineage>
        <taxon>Eukaryota</taxon>
        <taxon>Metazoa</taxon>
        <taxon>Ecdysozoa</taxon>
        <taxon>Arthropoda</taxon>
        <taxon>Hexapoda</taxon>
        <taxon>Insecta</taxon>
        <taxon>Pterygota</taxon>
        <taxon>Neoptera</taxon>
        <taxon>Endopterygota</taxon>
        <taxon>Coleoptera</taxon>
        <taxon>Polyphaga</taxon>
        <taxon>Cucujiformia</taxon>
        <taxon>Coccinelloidea</taxon>
        <taxon>Coccinellidae</taxon>
        <taxon>Scymninae</taxon>
        <taxon>Scymnini</taxon>
        <taxon>Cryptolaemus</taxon>
    </lineage>
</organism>
<comment type="caution">
    <text evidence="1">The sequence shown here is derived from an EMBL/GenBank/DDBJ whole genome shotgun (WGS) entry which is preliminary data.</text>
</comment>
<accession>A0ABD2MQZ1</accession>
<dbReference type="AlphaFoldDB" id="A0ABD2MQZ1"/>
<protein>
    <submittedName>
        <fullName evidence="1">Uncharacterized protein</fullName>
    </submittedName>
</protein>
<evidence type="ECO:0000313" key="2">
    <source>
        <dbReference type="Proteomes" id="UP001516400"/>
    </source>
</evidence>
<evidence type="ECO:0000313" key="1">
    <source>
        <dbReference type="EMBL" id="KAL3268669.1"/>
    </source>
</evidence>